<evidence type="ECO:0000313" key="3">
    <source>
        <dbReference type="Proteomes" id="UP000886523"/>
    </source>
</evidence>
<organism evidence="2 3">
    <name type="scientific">Hydnum rufescens UP504</name>
    <dbReference type="NCBI Taxonomy" id="1448309"/>
    <lineage>
        <taxon>Eukaryota</taxon>
        <taxon>Fungi</taxon>
        <taxon>Dikarya</taxon>
        <taxon>Basidiomycota</taxon>
        <taxon>Agaricomycotina</taxon>
        <taxon>Agaricomycetes</taxon>
        <taxon>Cantharellales</taxon>
        <taxon>Hydnaceae</taxon>
        <taxon>Hydnum</taxon>
    </lineage>
</organism>
<dbReference type="EMBL" id="MU129148">
    <property type="protein sequence ID" value="KAF9505506.1"/>
    <property type="molecule type" value="Genomic_DNA"/>
</dbReference>
<proteinExistence type="predicted"/>
<name>A0A9P6DJ80_9AGAM</name>
<evidence type="ECO:0000256" key="1">
    <source>
        <dbReference type="SAM" id="MobiDB-lite"/>
    </source>
</evidence>
<keyword evidence="3" id="KW-1185">Reference proteome</keyword>
<gene>
    <name evidence="2" type="ORF">BS47DRAFT_1400305</name>
</gene>
<sequence>MDRIVCETIRSVIQQFPLSSRRRYDSECDSNPLSSVRRYDPLSNNFPLSSRRRYDSECDSNPLSSVRRYDPLSDTISSLSIHHADDTTQIGFLPLSSLRRQDALSKTPPLIVSQTIRPSI</sequence>
<dbReference type="AlphaFoldDB" id="A0A9P6DJ80"/>
<dbReference type="Proteomes" id="UP000886523">
    <property type="component" value="Unassembled WGS sequence"/>
</dbReference>
<comment type="caution">
    <text evidence="2">The sequence shown here is derived from an EMBL/GenBank/DDBJ whole genome shotgun (WGS) entry which is preliminary data.</text>
</comment>
<protein>
    <submittedName>
        <fullName evidence="2">Uncharacterized protein</fullName>
    </submittedName>
</protein>
<evidence type="ECO:0000313" key="2">
    <source>
        <dbReference type="EMBL" id="KAF9505506.1"/>
    </source>
</evidence>
<reference evidence="2" key="1">
    <citation type="journal article" date="2020" name="Nat. Commun.">
        <title>Large-scale genome sequencing of mycorrhizal fungi provides insights into the early evolution of symbiotic traits.</title>
        <authorList>
            <person name="Miyauchi S."/>
            <person name="Kiss E."/>
            <person name="Kuo A."/>
            <person name="Drula E."/>
            <person name="Kohler A."/>
            <person name="Sanchez-Garcia M."/>
            <person name="Morin E."/>
            <person name="Andreopoulos B."/>
            <person name="Barry K.W."/>
            <person name="Bonito G."/>
            <person name="Buee M."/>
            <person name="Carver A."/>
            <person name="Chen C."/>
            <person name="Cichocki N."/>
            <person name="Clum A."/>
            <person name="Culley D."/>
            <person name="Crous P.W."/>
            <person name="Fauchery L."/>
            <person name="Girlanda M."/>
            <person name="Hayes R.D."/>
            <person name="Keri Z."/>
            <person name="LaButti K."/>
            <person name="Lipzen A."/>
            <person name="Lombard V."/>
            <person name="Magnuson J."/>
            <person name="Maillard F."/>
            <person name="Murat C."/>
            <person name="Nolan M."/>
            <person name="Ohm R.A."/>
            <person name="Pangilinan J."/>
            <person name="Pereira M.F."/>
            <person name="Perotto S."/>
            <person name="Peter M."/>
            <person name="Pfister S."/>
            <person name="Riley R."/>
            <person name="Sitrit Y."/>
            <person name="Stielow J.B."/>
            <person name="Szollosi G."/>
            <person name="Zifcakova L."/>
            <person name="Stursova M."/>
            <person name="Spatafora J.W."/>
            <person name="Tedersoo L."/>
            <person name="Vaario L.M."/>
            <person name="Yamada A."/>
            <person name="Yan M."/>
            <person name="Wang P."/>
            <person name="Xu J."/>
            <person name="Bruns T."/>
            <person name="Baldrian P."/>
            <person name="Vilgalys R."/>
            <person name="Dunand C."/>
            <person name="Henrissat B."/>
            <person name="Grigoriev I.V."/>
            <person name="Hibbett D."/>
            <person name="Nagy L.G."/>
            <person name="Martin F.M."/>
        </authorList>
    </citation>
    <scope>NUCLEOTIDE SEQUENCE</scope>
    <source>
        <strain evidence="2">UP504</strain>
    </source>
</reference>
<accession>A0A9P6DJ80</accession>
<feature type="region of interest" description="Disordered" evidence="1">
    <location>
        <begin position="49"/>
        <end position="69"/>
    </location>
</feature>